<keyword evidence="3" id="KW-0812">Transmembrane</keyword>
<dbReference type="SUPFAM" id="SSF57424">
    <property type="entry name" value="LDL receptor-like module"/>
    <property type="match status" value="1"/>
</dbReference>
<dbReference type="InterPro" id="IPR002172">
    <property type="entry name" value="LDrepeatLR_classA_rpt"/>
</dbReference>
<evidence type="ECO:0000313" key="5">
    <source>
        <dbReference type="EMBL" id="KAF7263507.1"/>
    </source>
</evidence>
<dbReference type="EMBL" id="JAACXV010021149">
    <property type="protein sequence ID" value="KAF7263507.1"/>
    <property type="molecule type" value="Genomic_DNA"/>
</dbReference>
<evidence type="ECO:0000256" key="1">
    <source>
        <dbReference type="ARBA" id="ARBA00023157"/>
    </source>
</evidence>
<evidence type="ECO:0000256" key="2">
    <source>
        <dbReference type="PROSITE-ProRule" id="PRU00124"/>
    </source>
</evidence>
<dbReference type="Gene3D" id="2.40.128.620">
    <property type="match status" value="1"/>
</dbReference>
<dbReference type="PANTHER" id="PTHR47537:SF3">
    <property type="entry name" value="CUB DOMAIN-CONTAINING PROTEIN"/>
    <property type="match status" value="1"/>
</dbReference>
<accession>A0A834HJT8</accession>
<dbReference type="InterPro" id="IPR036055">
    <property type="entry name" value="LDL_receptor-like_sf"/>
</dbReference>
<reference evidence="5" key="1">
    <citation type="submission" date="2020-08" db="EMBL/GenBank/DDBJ databases">
        <title>Genome sequencing and assembly of the red palm weevil Rhynchophorus ferrugineus.</title>
        <authorList>
            <person name="Dias G.B."/>
            <person name="Bergman C.M."/>
            <person name="Manee M."/>
        </authorList>
    </citation>
    <scope>NUCLEOTIDE SEQUENCE</scope>
    <source>
        <strain evidence="5">AA-2017</strain>
        <tissue evidence="5">Whole larva</tissue>
    </source>
</reference>
<evidence type="ECO:0000313" key="4">
    <source>
        <dbReference type="EMBL" id="KAF7263505.1"/>
    </source>
</evidence>
<gene>
    <name evidence="5" type="ORF">GWI33_002177</name>
    <name evidence="4" type="ORF">GWI33_002179</name>
</gene>
<comment type="caution">
    <text evidence="5">The sequence shown here is derived from an EMBL/GenBank/DDBJ whole genome shotgun (WGS) entry which is preliminary data.</text>
</comment>
<dbReference type="GO" id="GO:0005886">
    <property type="term" value="C:plasma membrane"/>
    <property type="evidence" value="ECO:0007669"/>
    <property type="project" value="TreeGrafter"/>
</dbReference>
<keyword evidence="3" id="KW-0472">Membrane</keyword>
<organism evidence="5 6">
    <name type="scientific">Rhynchophorus ferrugineus</name>
    <name type="common">Red palm weevil</name>
    <name type="synonym">Curculio ferrugineus</name>
    <dbReference type="NCBI Taxonomy" id="354439"/>
    <lineage>
        <taxon>Eukaryota</taxon>
        <taxon>Metazoa</taxon>
        <taxon>Ecdysozoa</taxon>
        <taxon>Arthropoda</taxon>
        <taxon>Hexapoda</taxon>
        <taxon>Insecta</taxon>
        <taxon>Pterygota</taxon>
        <taxon>Neoptera</taxon>
        <taxon>Endopterygota</taxon>
        <taxon>Coleoptera</taxon>
        <taxon>Polyphaga</taxon>
        <taxon>Cucujiformia</taxon>
        <taxon>Curculionidae</taxon>
        <taxon>Dryophthorinae</taxon>
        <taxon>Rhynchophorus</taxon>
    </lineage>
</organism>
<name>A0A834HJT8_RHYFE</name>
<dbReference type="InterPro" id="IPR053207">
    <property type="entry name" value="Non-NMDA_GluR_Accessory"/>
</dbReference>
<feature type="non-terminal residue" evidence="5">
    <location>
        <position position="1"/>
    </location>
</feature>
<dbReference type="EMBL" id="JAACXV010021152">
    <property type="protein sequence ID" value="KAF7263505.1"/>
    <property type="molecule type" value="Genomic_DNA"/>
</dbReference>
<evidence type="ECO:0000256" key="3">
    <source>
        <dbReference type="SAM" id="Phobius"/>
    </source>
</evidence>
<evidence type="ECO:0000313" key="6">
    <source>
        <dbReference type="Proteomes" id="UP000625711"/>
    </source>
</evidence>
<feature type="transmembrane region" description="Helical" evidence="3">
    <location>
        <begin position="45"/>
        <end position="66"/>
    </location>
</feature>
<proteinExistence type="predicted"/>
<dbReference type="PROSITE" id="PS50068">
    <property type="entry name" value="LDLRA_2"/>
    <property type="match status" value="1"/>
</dbReference>
<protein>
    <submittedName>
        <fullName evidence="5">Uncharacterized protein</fullName>
    </submittedName>
</protein>
<dbReference type="OrthoDB" id="6693567at2759"/>
<sequence>CPELGACISSKLWCDGLRHCPSGNDEQEANCSINSSFPYDYLNSIALAALALVVIATLVVILVVIIKNWRQEQRNVIVSVTEHTFLEFKSGLC</sequence>
<keyword evidence="3" id="KW-1133">Transmembrane helix</keyword>
<keyword evidence="1" id="KW-1015">Disulfide bond</keyword>
<dbReference type="Proteomes" id="UP000625711">
    <property type="component" value="Unassembled WGS sequence"/>
</dbReference>
<keyword evidence="6" id="KW-1185">Reference proteome</keyword>
<comment type="caution">
    <text evidence="2">Lacks conserved residue(s) required for the propagation of feature annotation.</text>
</comment>
<dbReference type="AlphaFoldDB" id="A0A834HJT8"/>
<dbReference type="PANTHER" id="PTHR47537">
    <property type="entry name" value="CUBILIN"/>
    <property type="match status" value="1"/>
</dbReference>